<evidence type="ECO:0000313" key="2">
    <source>
        <dbReference type="Proteomes" id="UP000665181"/>
    </source>
</evidence>
<protein>
    <submittedName>
        <fullName evidence="1">HEAT repeat domain-containing protein</fullName>
    </submittedName>
</protein>
<dbReference type="RefSeq" id="WP_075750441.1">
    <property type="nucleotide sequence ID" value="NZ_JAGFPW010000023.1"/>
</dbReference>
<accession>A0A3N6B1I7</accession>
<dbReference type="EMBL" id="JAGFPW010000023">
    <property type="protein sequence ID" value="MBO3796308.1"/>
    <property type="molecule type" value="Genomic_DNA"/>
</dbReference>
<dbReference type="Pfam" id="PF13646">
    <property type="entry name" value="HEAT_2"/>
    <property type="match status" value="1"/>
</dbReference>
<dbReference type="InterPro" id="IPR011989">
    <property type="entry name" value="ARM-like"/>
</dbReference>
<dbReference type="Proteomes" id="UP000665181">
    <property type="component" value="Unassembled WGS sequence"/>
</dbReference>
<dbReference type="InterPro" id="IPR016024">
    <property type="entry name" value="ARM-type_fold"/>
</dbReference>
<dbReference type="SUPFAM" id="SSF48371">
    <property type="entry name" value="ARM repeat"/>
    <property type="match status" value="1"/>
</dbReference>
<name>A0A3N6B1I7_BACIU</name>
<gene>
    <name evidence="1" type="ORF">J5227_18785</name>
</gene>
<evidence type="ECO:0000313" key="1">
    <source>
        <dbReference type="EMBL" id="MBO3796308.1"/>
    </source>
</evidence>
<sequence length="171" mass="18685">MKSNGDELSLSVQNLANTNEITIVQAIGELKKSGKDAIPVLVEALKEEGSLRNIAAAVLGEFGEDASEAAEELSCLLKSHSEDTRMAAAISLMRIGKPSLPYVIKIAQKSEGQSCFWASWCIAWIDPSYIETKMYECLKREHEHPSGMVAPFAAEEALGKLIAFQLKDKED</sequence>
<organism evidence="1 2">
    <name type="scientific">Bacillus subtilis</name>
    <dbReference type="NCBI Taxonomy" id="1423"/>
    <lineage>
        <taxon>Bacteria</taxon>
        <taxon>Bacillati</taxon>
        <taxon>Bacillota</taxon>
        <taxon>Bacilli</taxon>
        <taxon>Bacillales</taxon>
        <taxon>Bacillaceae</taxon>
        <taxon>Bacillus</taxon>
    </lineage>
</organism>
<comment type="caution">
    <text evidence="1">The sequence shown here is derived from an EMBL/GenBank/DDBJ whole genome shotgun (WGS) entry which is preliminary data.</text>
</comment>
<dbReference type="AlphaFoldDB" id="A0A3N6B1I7"/>
<reference evidence="1" key="1">
    <citation type="submission" date="2021-03" db="EMBL/GenBank/DDBJ databases">
        <title>Isolation of Bacillus subtilis from fermented food sample.</title>
        <authorList>
            <person name="Lakshmanan V."/>
            <person name="Athira K."/>
            <person name="Rajagopal K."/>
        </authorList>
    </citation>
    <scope>NUCLEOTIDE SEQUENCE</scope>
    <source>
        <strain evidence="1">S1</strain>
    </source>
</reference>
<dbReference type="Gene3D" id="1.25.10.10">
    <property type="entry name" value="Leucine-rich Repeat Variant"/>
    <property type="match status" value="1"/>
</dbReference>
<proteinExistence type="predicted"/>